<comment type="subcellular location">
    <subcellularLocation>
        <location evidence="1">Cell projection</location>
        <location evidence="1">Cilium</location>
    </subcellularLocation>
    <subcellularLocation>
        <location evidence="2">Cytoplasm</location>
        <location evidence="2">Cytoskeleton</location>
    </subcellularLocation>
</comment>
<feature type="domain" description="DM10" evidence="8">
    <location>
        <begin position="178"/>
        <end position="311"/>
    </location>
</feature>
<dbReference type="EMBL" id="KK100548">
    <property type="protein sequence ID" value="KIZ05161.1"/>
    <property type="molecule type" value="Genomic_DNA"/>
</dbReference>
<dbReference type="OrthoDB" id="10255210at2759"/>
<keyword evidence="10" id="KW-1185">Reference proteome</keyword>
<keyword evidence="5" id="KW-0206">Cytoskeleton</keyword>
<evidence type="ECO:0000313" key="10">
    <source>
        <dbReference type="Proteomes" id="UP000054498"/>
    </source>
</evidence>
<dbReference type="GO" id="GO:0007052">
    <property type="term" value="P:mitotic spindle organization"/>
    <property type="evidence" value="ECO:0007669"/>
    <property type="project" value="TreeGrafter"/>
</dbReference>
<feature type="region of interest" description="Disordered" evidence="7">
    <location>
        <begin position="451"/>
        <end position="504"/>
    </location>
</feature>
<evidence type="ECO:0000256" key="5">
    <source>
        <dbReference type="ARBA" id="ARBA00023212"/>
    </source>
</evidence>
<dbReference type="GO" id="GO:0072686">
    <property type="term" value="C:mitotic spindle"/>
    <property type="evidence" value="ECO:0007669"/>
    <property type="project" value="TreeGrafter"/>
</dbReference>
<dbReference type="STRING" id="145388.A0A0D2NK55"/>
<dbReference type="PANTHER" id="PTHR12086">
    <property type="entry name" value="EF-HAND DOMAIN C-TERMINAL CONTAINING PROTEIN"/>
    <property type="match status" value="1"/>
</dbReference>
<keyword evidence="4" id="KW-0677">Repeat</keyword>
<dbReference type="PANTHER" id="PTHR12086:SF9">
    <property type="entry name" value="EF-HAND DOMAIN-CONTAINING PROTEIN 1"/>
    <property type="match status" value="1"/>
</dbReference>
<accession>A0A0D2NK55</accession>
<dbReference type="InterPro" id="IPR006602">
    <property type="entry name" value="DM10_dom"/>
</dbReference>
<evidence type="ECO:0000256" key="7">
    <source>
        <dbReference type="SAM" id="MobiDB-lite"/>
    </source>
</evidence>
<evidence type="ECO:0000256" key="6">
    <source>
        <dbReference type="ARBA" id="ARBA00023273"/>
    </source>
</evidence>
<organism evidence="9 10">
    <name type="scientific">Monoraphidium neglectum</name>
    <dbReference type="NCBI Taxonomy" id="145388"/>
    <lineage>
        <taxon>Eukaryota</taxon>
        <taxon>Viridiplantae</taxon>
        <taxon>Chlorophyta</taxon>
        <taxon>core chlorophytes</taxon>
        <taxon>Chlorophyceae</taxon>
        <taxon>CS clade</taxon>
        <taxon>Sphaeropleales</taxon>
        <taxon>Selenastraceae</taxon>
        <taxon>Monoraphidium</taxon>
    </lineage>
</organism>
<dbReference type="Pfam" id="PF06565">
    <property type="entry name" value="DM10_dom"/>
    <property type="match status" value="3"/>
</dbReference>
<dbReference type="GO" id="GO:0060285">
    <property type="term" value="P:cilium-dependent cell motility"/>
    <property type="evidence" value="ECO:0007669"/>
    <property type="project" value="TreeGrafter"/>
</dbReference>
<dbReference type="GeneID" id="25735676"/>
<dbReference type="GO" id="GO:0000281">
    <property type="term" value="P:mitotic cytokinesis"/>
    <property type="evidence" value="ECO:0007669"/>
    <property type="project" value="TreeGrafter"/>
</dbReference>
<dbReference type="FunFam" id="2.30.29.170:FF:000002">
    <property type="entry name" value="EF-hand domain (C-terminal) containing 1"/>
    <property type="match status" value="1"/>
</dbReference>
<dbReference type="SMART" id="SM00676">
    <property type="entry name" value="DM10"/>
    <property type="match status" value="2"/>
</dbReference>
<dbReference type="Gene3D" id="2.30.29.170">
    <property type="match status" value="3"/>
</dbReference>
<gene>
    <name evidence="9" type="ORF">MNEG_2798</name>
</gene>
<feature type="compositionally biased region" description="Low complexity" evidence="7">
    <location>
        <begin position="456"/>
        <end position="479"/>
    </location>
</feature>
<dbReference type="RefSeq" id="XP_013904180.1">
    <property type="nucleotide sequence ID" value="XM_014048726.1"/>
</dbReference>
<dbReference type="InterPro" id="IPR040193">
    <property type="entry name" value="EFHC1/EFHC2/EFHB"/>
</dbReference>
<dbReference type="Proteomes" id="UP000054498">
    <property type="component" value="Unassembled WGS sequence"/>
</dbReference>
<dbReference type="KEGG" id="mng:MNEG_2798"/>
<evidence type="ECO:0000256" key="4">
    <source>
        <dbReference type="ARBA" id="ARBA00022737"/>
    </source>
</evidence>
<sequence length="565" mass="59372">MYLRHTKPASRPPTFQYVLKFSYLEDGSLEVVEPREENSGLPHGRFLRRHRVPRPGGCGGFLGWRDLAVGGRLALYGREFRLLGCDGATRRWLEEQGAAPGPEEAWPEGPYDVVRKQQVGWEAPGGSEGPPAAGADLVSTALREPPGDQGERRGALEPLAGSAAAPCAADVRRWLENDSKVLRFFAAYNTGTHSSAGQASPQAITAAAGRNSALAALTGGSGGELVPLTVHYYLADGTIEVVERLPKKGGKDPFPRLLQRRKLPRSLPAVDVVPPNELSIGDDADTSANALRLIPRAVPRDYAKWSANDRKTLRFTAAMRAPLLNAFDGERRFVVSLFLEDDTLSVFEPRRTNSGLPGGAFAERGRVRRPGGGASDCYGPQDMKIGAELSINGRRFELDGADEATFKAMEADAAAFPGSDPSEVQRQLLEQLDARPGLAERVSCALRASALQGADTSGSTSSSGRSSSGSRSGSNGSSSAFQDGGRGGGQNREQSSAPKGSPVMTARQLHEALATCGVTAPAGLHGSVVLLRALCGAGCETPGLPAAGAYAAPVADVASALGLSL</sequence>
<keyword evidence="6" id="KW-0966">Cell projection</keyword>
<feature type="region of interest" description="Disordered" evidence="7">
    <location>
        <begin position="357"/>
        <end position="379"/>
    </location>
</feature>
<feature type="domain" description="DM10" evidence="8">
    <location>
        <begin position="1"/>
        <end position="97"/>
    </location>
</feature>
<reference evidence="9 10" key="1">
    <citation type="journal article" date="2013" name="BMC Genomics">
        <title>Reconstruction of the lipid metabolism for the microalga Monoraphidium neglectum from its genome sequence reveals characteristics suitable for biofuel production.</title>
        <authorList>
            <person name="Bogen C."/>
            <person name="Al-Dilaimi A."/>
            <person name="Albersmeier A."/>
            <person name="Wichmann J."/>
            <person name="Grundmann M."/>
            <person name="Rupp O."/>
            <person name="Lauersen K.J."/>
            <person name="Blifernez-Klassen O."/>
            <person name="Kalinowski J."/>
            <person name="Goesmann A."/>
            <person name="Mussgnug J.H."/>
            <person name="Kruse O."/>
        </authorList>
    </citation>
    <scope>NUCLEOTIDE SEQUENCE [LARGE SCALE GENOMIC DNA]</scope>
    <source>
        <strain evidence="9 10">SAG 48.87</strain>
    </source>
</reference>
<evidence type="ECO:0000256" key="1">
    <source>
        <dbReference type="ARBA" id="ARBA00004138"/>
    </source>
</evidence>
<dbReference type="PROSITE" id="PS51336">
    <property type="entry name" value="DM10"/>
    <property type="match status" value="3"/>
</dbReference>
<proteinExistence type="predicted"/>
<evidence type="ECO:0000313" key="9">
    <source>
        <dbReference type="EMBL" id="KIZ05161.1"/>
    </source>
</evidence>
<name>A0A0D2NK55_9CHLO</name>
<evidence type="ECO:0000256" key="2">
    <source>
        <dbReference type="ARBA" id="ARBA00004245"/>
    </source>
</evidence>
<evidence type="ECO:0000259" key="8">
    <source>
        <dbReference type="PROSITE" id="PS51336"/>
    </source>
</evidence>
<keyword evidence="3" id="KW-0963">Cytoplasm</keyword>
<feature type="domain" description="DM10" evidence="8">
    <location>
        <begin position="309"/>
        <end position="413"/>
    </location>
</feature>
<evidence type="ECO:0000256" key="3">
    <source>
        <dbReference type="ARBA" id="ARBA00022490"/>
    </source>
</evidence>
<dbReference type="GO" id="GO:0043014">
    <property type="term" value="F:alpha-tubulin binding"/>
    <property type="evidence" value="ECO:0007669"/>
    <property type="project" value="TreeGrafter"/>
</dbReference>
<dbReference type="AlphaFoldDB" id="A0A0D2NK55"/>
<protein>
    <submittedName>
        <fullName evidence="9">EF-hand domain-containing family member C2</fullName>
    </submittedName>
</protein>
<dbReference type="GO" id="GO:0005930">
    <property type="term" value="C:axoneme"/>
    <property type="evidence" value="ECO:0007669"/>
    <property type="project" value="TreeGrafter"/>
</dbReference>